<feature type="transmembrane region" description="Helical" evidence="2">
    <location>
        <begin position="239"/>
        <end position="265"/>
    </location>
</feature>
<keyword evidence="2" id="KW-1133">Transmembrane helix</keyword>
<gene>
    <name evidence="3" type="ORF">K458DRAFT_413966</name>
</gene>
<feature type="compositionally biased region" description="Polar residues" evidence="1">
    <location>
        <begin position="9"/>
        <end position="47"/>
    </location>
</feature>
<evidence type="ECO:0000313" key="4">
    <source>
        <dbReference type="Proteomes" id="UP000799291"/>
    </source>
</evidence>
<keyword evidence="4" id="KW-1185">Reference proteome</keyword>
<keyword evidence="2" id="KW-0812">Transmembrane</keyword>
<dbReference type="Proteomes" id="UP000799291">
    <property type="component" value="Unassembled WGS sequence"/>
</dbReference>
<evidence type="ECO:0000256" key="2">
    <source>
        <dbReference type="SAM" id="Phobius"/>
    </source>
</evidence>
<feature type="compositionally biased region" description="Polar residues" evidence="1">
    <location>
        <begin position="94"/>
        <end position="115"/>
    </location>
</feature>
<protein>
    <submittedName>
        <fullName evidence="3">Uncharacterized protein</fullName>
    </submittedName>
</protein>
<feature type="transmembrane region" description="Helical" evidence="2">
    <location>
        <begin position="285"/>
        <end position="309"/>
    </location>
</feature>
<feature type="transmembrane region" description="Helical" evidence="2">
    <location>
        <begin position="351"/>
        <end position="371"/>
    </location>
</feature>
<dbReference type="AlphaFoldDB" id="A0A6G1JHM0"/>
<feature type="transmembrane region" description="Helical" evidence="2">
    <location>
        <begin position="817"/>
        <end position="837"/>
    </location>
</feature>
<feature type="compositionally biased region" description="Pro residues" evidence="1">
    <location>
        <begin position="119"/>
        <end position="128"/>
    </location>
</feature>
<feature type="region of interest" description="Disordered" evidence="1">
    <location>
        <begin position="1"/>
        <end position="82"/>
    </location>
</feature>
<evidence type="ECO:0000313" key="3">
    <source>
        <dbReference type="EMBL" id="KAF2689720.1"/>
    </source>
</evidence>
<sequence>MADRRPLISESSDSFDAANTTPALPSLGFSPSSHSLGFNPISQTSPHSSPPLSRPGYARLQSDAIAVERNTPSTVLEEDEDGDIAIADSLNRRTSSGLGIASPTSPASRRVSIQTIPRRPVPAGPKSPPLYRSPATLSPPGTGNPLLGGFPRGSVESTPDLTRGRYSPDGGSYDDYRPGILKNTKSSTSLDNDDYQQYLHSQDSERLRRSAPSIKSAYETGFRPTHECPTTKDFYQSRFTWVSITIVIICLFSTVFSGIFLGLALKAPRYGRRITSHGPLHPADAMLLTSVFAKLIELSFVTSFVAFLGQVLSRRAFMKEQGRGVTLSELSMWRWVVQPGTLITHWETAKYAGISILGILSLLSAVLATMYTSAATALVQPILRSGNWDHLVMQGRVVTEFANVNYVKELCESPITAAMDPAEGGNTCLQIEHAGQGYHNYQRYLSSWEQESRFGNGTSDQSKRPQGFGLLYENTTVFGQWINIIDTKEESKKYGRAYNKVALAMPHAGVFAAARDERNNILQPEELSSEGTYSIRASVPSPVLNVLCVNMNRTELEPIVYDSWSNNETVLISNWKELSNNATTTNKTVVDDIFGWTKQSDAGIDYPPVFSKFPVEFNTVMNHTSAAWGRDAIYLLGAGGAMGTVNNNQTWTLCKMHVTLTAKCATQYNATGSGGTMEAICEDKDADMSFIHSNSSASEGLSVPNWRDVGFDWSNSMSLNTGIMDANAANSRLLTQLILHNDTAGEFDLNPTLPSPAEALAVMSGCTLLMSALDAPYIMDWNYTAPKLGEYTTQYFNASVTAQQYASGGVDDSSKGWMIILFLVFLMNILVLIYFLFHKGLVTDFSEPPNLFALAVNSPPSHLLAGSCGGGPEGKQYMVNWFVNAEGDHLYMEPGQKPVLVGGHDDHSPHTHTHHNSHAPHVHVHPPSIEKGKAGGVGGFFSGITNSFGILREGGLNFGWKQDQRRMRPVSVVETEFEMDDAHTKTQRRYQKLANRRSML</sequence>
<name>A0A6G1JHM0_9PLEO</name>
<dbReference type="EMBL" id="MU005572">
    <property type="protein sequence ID" value="KAF2689720.1"/>
    <property type="molecule type" value="Genomic_DNA"/>
</dbReference>
<accession>A0A6G1JHM0</accession>
<reference evidence="3" key="1">
    <citation type="journal article" date="2020" name="Stud. Mycol.">
        <title>101 Dothideomycetes genomes: a test case for predicting lifestyles and emergence of pathogens.</title>
        <authorList>
            <person name="Haridas S."/>
            <person name="Albert R."/>
            <person name="Binder M."/>
            <person name="Bloem J."/>
            <person name="Labutti K."/>
            <person name="Salamov A."/>
            <person name="Andreopoulos B."/>
            <person name="Baker S."/>
            <person name="Barry K."/>
            <person name="Bills G."/>
            <person name="Bluhm B."/>
            <person name="Cannon C."/>
            <person name="Castanera R."/>
            <person name="Culley D."/>
            <person name="Daum C."/>
            <person name="Ezra D."/>
            <person name="Gonzalez J."/>
            <person name="Henrissat B."/>
            <person name="Kuo A."/>
            <person name="Liang C."/>
            <person name="Lipzen A."/>
            <person name="Lutzoni F."/>
            <person name="Magnuson J."/>
            <person name="Mondo S."/>
            <person name="Nolan M."/>
            <person name="Ohm R."/>
            <person name="Pangilinan J."/>
            <person name="Park H.-J."/>
            <person name="Ramirez L."/>
            <person name="Alfaro M."/>
            <person name="Sun H."/>
            <person name="Tritt A."/>
            <person name="Yoshinaga Y."/>
            <person name="Zwiers L.-H."/>
            <person name="Turgeon B."/>
            <person name="Goodwin S."/>
            <person name="Spatafora J."/>
            <person name="Crous P."/>
            <person name="Grigoriev I."/>
        </authorList>
    </citation>
    <scope>NUCLEOTIDE SEQUENCE</scope>
    <source>
        <strain evidence="3">CBS 122367</strain>
    </source>
</reference>
<organism evidence="3 4">
    <name type="scientific">Lentithecium fluviatile CBS 122367</name>
    <dbReference type="NCBI Taxonomy" id="1168545"/>
    <lineage>
        <taxon>Eukaryota</taxon>
        <taxon>Fungi</taxon>
        <taxon>Dikarya</taxon>
        <taxon>Ascomycota</taxon>
        <taxon>Pezizomycotina</taxon>
        <taxon>Dothideomycetes</taxon>
        <taxon>Pleosporomycetidae</taxon>
        <taxon>Pleosporales</taxon>
        <taxon>Massarineae</taxon>
        <taxon>Lentitheciaceae</taxon>
        <taxon>Lentithecium</taxon>
    </lineage>
</organism>
<keyword evidence="2" id="KW-0472">Membrane</keyword>
<dbReference type="OrthoDB" id="4721035at2759"/>
<proteinExistence type="predicted"/>
<evidence type="ECO:0000256" key="1">
    <source>
        <dbReference type="SAM" id="MobiDB-lite"/>
    </source>
</evidence>
<feature type="region of interest" description="Disordered" evidence="1">
    <location>
        <begin position="94"/>
        <end position="194"/>
    </location>
</feature>